<comment type="caution">
    <text evidence="2">The sequence shown here is derived from an EMBL/GenBank/DDBJ whole genome shotgun (WGS) entry which is preliminary data.</text>
</comment>
<dbReference type="InterPro" id="IPR006674">
    <property type="entry name" value="HD_domain"/>
</dbReference>
<dbReference type="SUPFAM" id="SSF109604">
    <property type="entry name" value="HD-domain/PDEase-like"/>
    <property type="match status" value="1"/>
</dbReference>
<sequence length="266" mass="30265">MDQFRLDALHGWFESYVGTFQDIDHEGLKNIQLKVVHTRKVCEVMALLTSGEGVAPEAARIAAAIALLHDVGRFPQYRRWRTFLDRKSDNHARLSVEVMREHGVLDDLPAAERLLIEEAVRFHNLREIPRRLENDAGFYLRLIRDADKLDIWRVFLDHFHQPLEERASAVGLGFPDLPEVTTACVGALAAGRVVDLATVRSLNDFKLLQISWAYDLNFATSYRLLDERRYIPELAATINLEEAEEDRVLGPAVARAAAVVADRSRR</sequence>
<dbReference type="Pfam" id="PF01966">
    <property type="entry name" value="HD"/>
    <property type="match status" value="1"/>
</dbReference>
<feature type="domain" description="HD" evidence="1">
    <location>
        <begin position="37"/>
        <end position="150"/>
    </location>
</feature>
<evidence type="ECO:0000313" key="2">
    <source>
        <dbReference type="EMBL" id="MBT1073513.1"/>
    </source>
</evidence>
<evidence type="ECO:0000259" key="1">
    <source>
        <dbReference type="Pfam" id="PF01966"/>
    </source>
</evidence>
<organism evidence="2 3">
    <name type="scientific">Pelotalea chapellei</name>
    <dbReference type="NCBI Taxonomy" id="44671"/>
    <lineage>
        <taxon>Bacteria</taxon>
        <taxon>Pseudomonadati</taxon>
        <taxon>Thermodesulfobacteriota</taxon>
        <taxon>Desulfuromonadia</taxon>
        <taxon>Geobacterales</taxon>
        <taxon>Geobacteraceae</taxon>
        <taxon>Pelotalea</taxon>
    </lineage>
</organism>
<protein>
    <submittedName>
        <fullName evidence="2">HD domain-containing protein</fullName>
    </submittedName>
</protein>
<proteinExistence type="predicted"/>
<name>A0ABS5UD12_9BACT</name>
<evidence type="ECO:0000313" key="3">
    <source>
        <dbReference type="Proteomes" id="UP000784128"/>
    </source>
</evidence>
<dbReference type="Proteomes" id="UP000784128">
    <property type="component" value="Unassembled WGS sequence"/>
</dbReference>
<gene>
    <name evidence="2" type="ORF">KJB30_17145</name>
</gene>
<reference evidence="2 3" key="1">
    <citation type="submission" date="2021-05" db="EMBL/GenBank/DDBJ databases">
        <title>The draft genome of Geobacter chapellei DSM 13688.</title>
        <authorList>
            <person name="Xu Z."/>
            <person name="Masuda Y."/>
            <person name="Itoh H."/>
            <person name="Senoo K."/>
        </authorList>
    </citation>
    <scope>NUCLEOTIDE SEQUENCE [LARGE SCALE GENOMIC DNA]</scope>
    <source>
        <strain evidence="2 3">DSM 13688</strain>
    </source>
</reference>
<dbReference type="Gene3D" id="1.10.3210.10">
    <property type="entry name" value="Hypothetical protein af1432"/>
    <property type="match status" value="1"/>
</dbReference>
<dbReference type="RefSeq" id="WP_214301597.1">
    <property type="nucleotide sequence ID" value="NZ_JAHDYS010000023.1"/>
</dbReference>
<accession>A0ABS5UD12</accession>
<dbReference type="EMBL" id="JAHDYS010000023">
    <property type="protein sequence ID" value="MBT1073513.1"/>
    <property type="molecule type" value="Genomic_DNA"/>
</dbReference>
<keyword evidence="3" id="KW-1185">Reference proteome</keyword>